<feature type="transmembrane region" description="Helical" evidence="1">
    <location>
        <begin position="129"/>
        <end position="150"/>
    </location>
</feature>
<accession>A0A6B9P506</accession>
<keyword evidence="1" id="KW-0812">Transmembrane</keyword>
<gene>
    <name evidence="2" type="primary">NAD6</name>
</gene>
<keyword evidence="1" id="KW-1133">Transmembrane helix</keyword>
<keyword evidence="2" id="KW-0496">Mitochondrion</keyword>
<feature type="transmembrane region" description="Helical" evidence="1">
    <location>
        <begin position="81"/>
        <end position="99"/>
    </location>
</feature>
<name>A0A6B9P506_CICVR</name>
<keyword evidence="1" id="KW-0472">Membrane</keyword>
<geneLocation type="mitochondrion" evidence="2"/>
<protein>
    <submittedName>
        <fullName evidence="2">NADH dehydrogenase subunit 6</fullName>
    </submittedName>
</protein>
<dbReference type="EMBL" id="MK335936">
    <property type="protein sequence ID" value="QHD45546.1"/>
    <property type="molecule type" value="Genomic_DNA"/>
</dbReference>
<evidence type="ECO:0000313" key="2">
    <source>
        <dbReference type="EMBL" id="QHD45546.1"/>
    </source>
</evidence>
<reference evidence="2" key="1">
    <citation type="journal article" date="2019" name="Mitochondrial DNA Part B Resour">
        <title>Complete mitochondrial genome sequence of Cicadella viridis (Hemiptera: Cicadellidae: Cicadellinae).</title>
        <authorList>
            <person name="Zhong L.-K."/>
            <person name="Li H.-X."/>
            <person name="Yu X.-F."/>
            <person name="Yang M.-F."/>
        </authorList>
    </citation>
    <scope>NUCLEOTIDE SEQUENCE</scope>
</reference>
<organism evidence="2">
    <name type="scientific">Cicadella viridis</name>
    <name type="common">Green leafhopper</name>
    <dbReference type="NCBI Taxonomy" id="36150"/>
    <lineage>
        <taxon>Eukaryota</taxon>
        <taxon>Metazoa</taxon>
        <taxon>Ecdysozoa</taxon>
        <taxon>Arthropoda</taxon>
        <taxon>Hexapoda</taxon>
        <taxon>Insecta</taxon>
        <taxon>Pterygota</taxon>
        <taxon>Neoptera</taxon>
        <taxon>Paraneoptera</taxon>
        <taxon>Hemiptera</taxon>
        <taxon>Auchenorrhyncha</taxon>
        <taxon>Membracoidea</taxon>
        <taxon>Cicadellidae</taxon>
        <taxon>Cicadellinae</taxon>
        <taxon>Cicadellini</taxon>
        <taxon>Cicadella</taxon>
    </lineage>
</organism>
<proteinExistence type="predicted"/>
<sequence>MKMTLIKLMIILPMVMTMLKTPMSMGLMLVLQTMFTSMLMNKILQSSWFMMITFLMMIGGLLILFMYMCSIASNEKFKLNLNLTLMFIIIMTSMDEMLFENQNNELQNMMSSSQLEKLSMIKLYNEKSMIITMLMVMYLLLTMISVSKIVKLHKGPLRKKTYE</sequence>
<dbReference type="AlphaFoldDB" id="A0A6B9P506"/>
<evidence type="ECO:0000256" key="1">
    <source>
        <dbReference type="SAM" id="Phobius"/>
    </source>
</evidence>
<feature type="transmembrane region" description="Helical" evidence="1">
    <location>
        <begin position="51"/>
        <end position="69"/>
    </location>
</feature>